<evidence type="ECO:0000313" key="7">
    <source>
        <dbReference type="EMBL" id="KAK5969629.1"/>
    </source>
</evidence>
<dbReference type="GO" id="GO:0042626">
    <property type="term" value="F:ATPase-coupled transmembrane transporter activity"/>
    <property type="evidence" value="ECO:0007669"/>
    <property type="project" value="TreeGrafter"/>
</dbReference>
<evidence type="ECO:0000256" key="5">
    <source>
        <dbReference type="ARBA" id="ARBA00023136"/>
    </source>
</evidence>
<dbReference type="GO" id="GO:0005324">
    <property type="term" value="F:long-chain fatty acid transmembrane transporter activity"/>
    <property type="evidence" value="ECO:0007669"/>
    <property type="project" value="TreeGrafter"/>
</dbReference>
<reference evidence="7 8" key="1">
    <citation type="submission" date="2019-10" db="EMBL/GenBank/DDBJ databases">
        <title>Assembly and Annotation for the nematode Trichostrongylus colubriformis.</title>
        <authorList>
            <person name="Martin J."/>
        </authorList>
    </citation>
    <scope>NUCLEOTIDE SEQUENCE [LARGE SCALE GENOMIC DNA]</scope>
    <source>
        <strain evidence="7">G859</strain>
        <tissue evidence="7">Whole worm</tissue>
    </source>
</reference>
<dbReference type="CDD" id="cd03223">
    <property type="entry name" value="ABCD_peroxisomal_ALDP"/>
    <property type="match status" value="1"/>
</dbReference>
<keyword evidence="4" id="KW-1133">Transmembrane helix</keyword>
<dbReference type="GO" id="GO:0006635">
    <property type="term" value="P:fatty acid beta-oxidation"/>
    <property type="evidence" value="ECO:0007669"/>
    <property type="project" value="TreeGrafter"/>
</dbReference>
<keyword evidence="3" id="KW-0812">Transmembrane</keyword>
<dbReference type="PROSITE" id="PS50893">
    <property type="entry name" value="ABC_TRANSPORTER_2"/>
    <property type="match status" value="1"/>
</dbReference>
<gene>
    <name evidence="7" type="ORF">GCK32_014831</name>
</gene>
<keyword evidence="2" id="KW-0813">Transport</keyword>
<evidence type="ECO:0000256" key="4">
    <source>
        <dbReference type="ARBA" id="ARBA00022989"/>
    </source>
</evidence>
<sequence>MAMNIGELGGYVLRVSEIVRRARYERGIVNDAFTSGDPDGRNDLAFSIRHLSFGKPFSDTEELVSDLSVDIPLSNSLVVTGPSGAGKSSLLRVLAELWPNKSGEVIRYLPKRDYLHLPQRPYMPVGRLSLRQQICFPNIIGDVFDDKKDTETARIMKILSELHLSALTGMCGGLDSEVDFEWQDTLSPGEQQLLSIARVVYHRPKVAILDEATSGIDVNDEKDVYKLLERENISYISTGHRETLHNYHNMELQLARNSSVTTYKVS</sequence>
<evidence type="ECO:0000259" key="6">
    <source>
        <dbReference type="PROSITE" id="PS50893"/>
    </source>
</evidence>
<dbReference type="GO" id="GO:0016887">
    <property type="term" value="F:ATP hydrolysis activity"/>
    <property type="evidence" value="ECO:0007669"/>
    <property type="project" value="InterPro"/>
</dbReference>
<dbReference type="InterPro" id="IPR027417">
    <property type="entry name" value="P-loop_NTPase"/>
</dbReference>
<protein>
    <submittedName>
        <fullName evidence="7">ABC transporter domain-containing protein</fullName>
    </submittedName>
</protein>
<dbReference type="InterPro" id="IPR050835">
    <property type="entry name" value="ABC_transporter_sub-D"/>
</dbReference>
<dbReference type="GO" id="GO:0042760">
    <property type="term" value="P:very long-chain fatty acid catabolic process"/>
    <property type="evidence" value="ECO:0007669"/>
    <property type="project" value="TreeGrafter"/>
</dbReference>
<evidence type="ECO:0000256" key="3">
    <source>
        <dbReference type="ARBA" id="ARBA00022692"/>
    </source>
</evidence>
<feature type="domain" description="ABC transporter" evidence="6">
    <location>
        <begin position="48"/>
        <end position="263"/>
    </location>
</feature>
<dbReference type="SUPFAM" id="SSF52540">
    <property type="entry name" value="P-loop containing nucleoside triphosphate hydrolases"/>
    <property type="match status" value="1"/>
</dbReference>
<dbReference type="GO" id="GO:0005524">
    <property type="term" value="F:ATP binding"/>
    <property type="evidence" value="ECO:0007669"/>
    <property type="project" value="InterPro"/>
</dbReference>
<proteinExistence type="inferred from homology"/>
<evidence type="ECO:0000313" key="8">
    <source>
        <dbReference type="Proteomes" id="UP001331761"/>
    </source>
</evidence>
<dbReference type="PANTHER" id="PTHR11384:SF65">
    <property type="entry name" value="ABC TRANSPORTER DOMAIN-CONTAINING PROTEIN"/>
    <property type="match status" value="1"/>
</dbReference>
<dbReference type="GO" id="GO:0007031">
    <property type="term" value="P:peroxisome organization"/>
    <property type="evidence" value="ECO:0007669"/>
    <property type="project" value="TreeGrafter"/>
</dbReference>
<dbReference type="GO" id="GO:0015910">
    <property type="term" value="P:long-chain fatty acid import into peroxisome"/>
    <property type="evidence" value="ECO:0007669"/>
    <property type="project" value="TreeGrafter"/>
</dbReference>
<keyword evidence="8" id="KW-1185">Reference proteome</keyword>
<keyword evidence="5" id="KW-0472">Membrane</keyword>
<dbReference type="InterPro" id="IPR003439">
    <property type="entry name" value="ABC_transporter-like_ATP-bd"/>
</dbReference>
<dbReference type="AlphaFoldDB" id="A0AAN8ICU2"/>
<accession>A0AAN8ICU2</accession>
<dbReference type="InterPro" id="IPR017871">
    <property type="entry name" value="ABC_transporter-like_CS"/>
</dbReference>
<dbReference type="PANTHER" id="PTHR11384">
    <property type="entry name" value="ATP-BINDING CASSETTE, SUB-FAMILY D MEMBER"/>
    <property type="match status" value="1"/>
</dbReference>
<dbReference type="EMBL" id="WIXE01019938">
    <property type="protein sequence ID" value="KAK5969629.1"/>
    <property type="molecule type" value="Genomic_DNA"/>
</dbReference>
<dbReference type="GO" id="GO:0005778">
    <property type="term" value="C:peroxisomal membrane"/>
    <property type="evidence" value="ECO:0007669"/>
    <property type="project" value="TreeGrafter"/>
</dbReference>
<evidence type="ECO:0000256" key="2">
    <source>
        <dbReference type="ARBA" id="ARBA00022448"/>
    </source>
</evidence>
<organism evidence="7 8">
    <name type="scientific">Trichostrongylus colubriformis</name>
    <name type="common">Black scour worm</name>
    <dbReference type="NCBI Taxonomy" id="6319"/>
    <lineage>
        <taxon>Eukaryota</taxon>
        <taxon>Metazoa</taxon>
        <taxon>Ecdysozoa</taxon>
        <taxon>Nematoda</taxon>
        <taxon>Chromadorea</taxon>
        <taxon>Rhabditida</taxon>
        <taxon>Rhabditina</taxon>
        <taxon>Rhabditomorpha</taxon>
        <taxon>Strongyloidea</taxon>
        <taxon>Trichostrongylidae</taxon>
        <taxon>Trichostrongylus</taxon>
    </lineage>
</organism>
<comment type="caution">
    <text evidence="7">The sequence shown here is derived from an EMBL/GenBank/DDBJ whole genome shotgun (WGS) entry which is preliminary data.</text>
</comment>
<dbReference type="Gene3D" id="3.40.50.300">
    <property type="entry name" value="P-loop containing nucleotide triphosphate hydrolases"/>
    <property type="match status" value="1"/>
</dbReference>
<comment type="similarity">
    <text evidence="1">Belongs to the ABC transporter superfamily. ABCD family. Peroxisomal fatty acyl CoA transporter (TC 3.A.1.203) subfamily.</text>
</comment>
<name>A0AAN8ICU2_TRICO</name>
<evidence type="ECO:0000256" key="1">
    <source>
        <dbReference type="ARBA" id="ARBA00008575"/>
    </source>
</evidence>
<dbReference type="PROSITE" id="PS00211">
    <property type="entry name" value="ABC_TRANSPORTER_1"/>
    <property type="match status" value="1"/>
</dbReference>
<dbReference type="Proteomes" id="UP001331761">
    <property type="component" value="Unassembled WGS sequence"/>
</dbReference>
<dbReference type="Pfam" id="PF00005">
    <property type="entry name" value="ABC_tran"/>
    <property type="match status" value="1"/>
</dbReference>